<feature type="modified residue" description="4-aspartylphosphate" evidence="4">
    <location>
        <position position="74"/>
    </location>
</feature>
<dbReference type="InterPro" id="IPR000792">
    <property type="entry name" value="Tscrpt_reg_LuxR_C"/>
</dbReference>
<accession>Q1MI69</accession>
<dbReference type="KEGG" id="rle:RL1846"/>
<reference evidence="7 8" key="1">
    <citation type="journal article" date="2006" name="Genome Biol.">
        <title>The genome of Rhizobium leguminosarum has recognizable core and accessory components.</title>
        <authorList>
            <person name="Young J.W."/>
            <person name="Crossman L.C."/>
            <person name="Johnston A.W.B."/>
            <person name="Thomson N.R."/>
            <person name="Ghazoui Z.F."/>
            <person name="Hull K.H."/>
            <person name="Wexler M."/>
            <person name="Curson A.R.J."/>
            <person name="Todd J.D."/>
            <person name="Poole P.S."/>
            <person name="Mauchline T.H."/>
            <person name="East A.K."/>
            <person name="Quail M.A."/>
            <person name="Churcher C."/>
            <person name="Arrowsmith C."/>
            <person name="Cherevach A."/>
            <person name="Chillingworth T."/>
            <person name="Clarke K."/>
            <person name="Cronin A."/>
            <person name="Davis P."/>
            <person name="Fraser A."/>
            <person name="Hance Z."/>
            <person name="Hauser H."/>
            <person name="Jagels K."/>
            <person name="Moule S."/>
            <person name="Mungall K."/>
            <person name="Norbertczak H."/>
            <person name="Rabbinowitsch E."/>
            <person name="Sanders M."/>
            <person name="Simmonds M."/>
            <person name="Whitehead S."/>
            <person name="Parkhill J."/>
        </authorList>
    </citation>
    <scope>NUCLEOTIDE SEQUENCE [LARGE SCALE GENOMIC DNA]</scope>
    <source>
        <strain evidence="8">DSM 114642 / LMG 32736 / 3841</strain>
    </source>
</reference>
<dbReference type="GO" id="GO:0006355">
    <property type="term" value="P:regulation of DNA-templated transcription"/>
    <property type="evidence" value="ECO:0007669"/>
    <property type="project" value="InterPro"/>
</dbReference>
<evidence type="ECO:0000313" key="7">
    <source>
        <dbReference type="EMBL" id="CAK07341.1"/>
    </source>
</evidence>
<dbReference type="Pfam" id="PF00072">
    <property type="entry name" value="Response_reg"/>
    <property type="match status" value="1"/>
</dbReference>
<evidence type="ECO:0000259" key="6">
    <source>
        <dbReference type="PROSITE" id="PS50110"/>
    </source>
</evidence>
<keyword evidence="2" id="KW-0238">DNA-binding</keyword>
<keyword evidence="3" id="KW-0804">Transcription</keyword>
<dbReference type="PANTHER" id="PTHR44688">
    <property type="entry name" value="DNA-BINDING TRANSCRIPTIONAL ACTIVATOR DEVR_DOSR"/>
    <property type="match status" value="1"/>
</dbReference>
<dbReference type="eggNOG" id="COG4566">
    <property type="taxonomic scope" value="Bacteria"/>
</dbReference>
<dbReference type="EnsemblBacteria" id="CAK07341">
    <property type="protein sequence ID" value="CAK07341"/>
    <property type="gene ID" value="RL1846"/>
</dbReference>
<dbReference type="PROSITE" id="PS50043">
    <property type="entry name" value="HTH_LUXR_2"/>
    <property type="match status" value="1"/>
</dbReference>
<dbReference type="SMART" id="SM00448">
    <property type="entry name" value="REC"/>
    <property type="match status" value="1"/>
</dbReference>
<dbReference type="Gene3D" id="3.40.50.2300">
    <property type="match status" value="1"/>
</dbReference>
<sequence length="219" mass="24196">MAMYTGNHPHATTRKAQKLSPEDAIVIILSDDDTIRSALDANIHLQGRRSHLCKSRTDFLISPEADLVGCVVLDARLPDLTASDLTHLICAHAIRCPVIVLTGHGGQAMTVNATKFHVSFIPQPFDLNALAEKIHAAIRTTMEIGRLEGNYRTLTPREREVMKFVAEGLLNKQVAFKLNISEITVKAHRGQVMRKMNARTLPHLVNMAAKLDIGVAFLH</sequence>
<dbReference type="PRINTS" id="PR00038">
    <property type="entry name" value="HTHLUXR"/>
</dbReference>
<evidence type="ECO:0000259" key="5">
    <source>
        <dbReference type="PROSITE" id="PS50043"/>
    </source>
</evidence>
<keyword evidence="4" id="KW-0597">Phosphoprotein</keyword>
<gene>
    <name evidence="7" type="ordered locus">RL1846</name>
</gene>
<organism evidence="7 8">
    <name type="scientific">Rhizobium johnstonii (strain DSM 114642 / LMG 32736 / 3841)</name>
    <name type="common">Rhizobium leguminosarum bv. viciae</name>
    <dbReference type="NCBI Taxonomy" id="216596"/>
    <lineage>
        <taxon>Bacteria</taxon>
        <taxon>Pseudomonadati</taxon>
        <taxon>Pseudomonadota</taxon>
        <taxon>Alphaproteobacteria</taxon>
        <taxon>Hyphomicrobiales</taxon>
        <taxon>Rhizobiaceae</taxon>
        <taxon>Rhizobium/Agrobacterium group</taxon>
        <taxon>Rhizobium</taxon>
        <taxon>Rhizobium johnstonii</taxon>
    </lineage>
</organism>
<dbReference type="InterPro" id="IPR011006">
    <property type="entry name" value="CheY-like_superfamily"/>
</dbReference>
<dbReference type="GO" id="GO:0003677">
    <property type="term" value="F:DNA binding"/>
    <property type="evidence" value="ECO:0007669"/>
    <property type="project" value="UniProtKB-KW"/>
</dbReference>
<name>Q1MI69_RHIJ3</name>
<dbReference type="Proteomes" id="UP000006575">
    <property type="component" value="Chromosome"/>
</dbReference>
<dbReference type="SUPFAM" id="SSF46894">
    <property type="entry name" value="C-terminal effector domain of the bipartite response regulators"/>
    <property type="match status" value="1"/>
</dbReference>
<dbReference type="CDD" id="cd06170">
    <property type="entry name" value="LuxR_C_like"/>
    <property type="match status" value="1"/>
</dbReference>
<evidence type="ECO:0000256" key="1">
    <source>
        <dbReference type="ARBA" id="ARBA00023015"/>
    </source>
</evidence>
<dbReference type="PANTHER" id="PTHR44688:SF16">
    <property type="entry name" value="DNA-BINDING TRANSCRIPTIONAL ACTIVATOR DEVR_DOSR"/>
    <property type="match status" value="1"/>
</dbReference>
<keyword evidence="1" id="KW-0805">Transcription regulation</keyword>
<keyword evidence="8" id="KW-1185">Reference proteome</keyword>
<dbReference type="PROSITE" id="PS50110">
    <property type="entry name" value="RESPONSE_REGULATORY"/>
    <property type="match status" value="1"/>
</dbReference>
<feature type="domain" description="Response regulatory" evidence="6">
    <location>
        <begin position="25"/>
        <end position="138"/>
    </location>
</feature>
<dbReference type="GO" id="GO:0000160">
    <property type="term" value="P:phosphorelay signal transduction system"/>
    <property type="evidence" value="ECO:0007669"/>
    <property type="project" value="InterPro"/>
</dbReference>
<evidence type="ECO:0000256" key="3">
    <source>
        <dbReference type="ARBA" id="ARBA00023163"/>
    </source>
</evidence>
<protein>
    <submittedName>
        <fullName evidence="7">Two component response regulator transcriptional regulatory protein</fullName>
    </submittedName>
</protein>
<dbReference type="InterPro" id="IPR001789">
    <property type="entry name" value="Sig_transdc_resp-reg_receiver"/>
</dbReference>
<proteinExistence type="predicted"/>
<dbReference type="InterPro" id="IPR036388">
    <property type="entry name" value="WH-like_DNA-bd_sf"/>
</dbReference>
<dbReference type="SMART" id="SM00421">
    <property type="entry name" value="HTH_LUXR"/>
    <property type="match status" value="1"/>
</dbReference>
<dbReference type="Pfam" id="PF00196">
    <property type="entry name" value="GerE"/>
    <property type="match status" value="1"/>
</dbReference>
<dbReference type="Gene3D" id="1.10.10.10">
    <property type="entry name" value="Winged helix-like DNA-binding domain superfamily/Winged helix DNA-binding domain"/>
    <property type="match status" value="1"/>
</dbReference>
<dbReference type="HOGENOM" id="CLU_000445_90_4_5"/>
<dbReference type="InterPro" id="IPR016032">
    <property type="entry name" value="Sig_transdc_resp-reg_C-effctor"/>
</dbReference>
<evidence type="ECO:0000256" key="4">
    <source>
        <dbReference type="PROSITE-ProRule" id="PRU00169"/>
    </source>
</evidence>
<dbReference type="EMBL" id="AM236080">
    <property type="protein sequence ID" value="CAK07341.1"/>
    <property type="molecule type" value="Genomic_DNA"/>
</dbReference>
<evidence type="ECO:0000313" key="8">
    <source>
        <dbReference type="Proteomes" id="UP000006575"/>
    </source>
</evidence>
<dbReference type="AlphaFoldDB" id="Q1MI69"/>
<feature type="domain" description="HTH luxR-type" evidence="5">
    <location>
        <begin position="147"/>
        <end position="212"/>
    </location>
</feature>
<evidence type="ECO:0000256" key="2">
    <source>
        <dbReference type="ARBA" id="ARBA00023125"/>
    </source>
</evidence>
<dbReference type="SUPFAM" id="SSF52172">
    <property type="entry name" value="CheY-like"/>
    <property type="match status" value="1"/>
</dbReference>